<feature type="domain" description="YknX-like barrel-sandwich hybrid" evidence="5">
    <location>
        <begin position="69"/>
        <end position="213"/>
    </location>
</feature>
<accession>A0A4Y9JDB7</accession>
<evidence type="ECO:0000313" key="9">
    <source>
        <dbReference type="Proteomes" id="UP000297253"/>
    </source>
</evidence>
<reference evidence="8 9" key="1">
    <citation type="submission" date="2019-03" db="EMBL/GenBank/DDBJ databases">
        <title>Diversity of the mouse oral microbiome.</title>
        <authorList>
            <person name="Joseph S."/>
            <person name="Aduse-Opoku J."/>
            <person name="Curtis M."/>
            <person name="Wade W."/>
            <person name="Hashim A."/>
        </authorList>
    </citation>
    <scope>NUCLEOTIDE SEQUENCE [LARGE SCALE GENOMIC DNA]</scope>
    <source>
        <strain evidence="8 9">WM131</strain>
    </source>
</reference>
<protein>
    <submittedName>
        <fullName evidence="8">Efflux RND transporter periplasmic adaptor subunit</fullName>
    </submittedName>
</protein>
<evidence type="ECO:0000259" key="7">
    <source>
        <dbReference type="Pfam" id="PF25990"/>
    </source>
</evidence>
<proteinExistence type="inferred from homology"/>
<feature type="region of interest" description="Disordered" evidence="4">
    <location>
        <begin position="360"/>
        <end position="390"/>
    </location>
</feature>
<dbReference type="PANTHER" id="PTHR32347">
    <property type="entry name" value="EFFLUX SYSTEM COMPONENT YKNX-RELATED"/>
    <property type="match status" value="1"/>
</dbReference>
<gene>
    <name evidence="8" type="ORF">E4T82_01240</name>
</gene>
<dbReference type="GO" id="GO:0016020">
    <property type="term" value="C:membrane"/>
    <property type="evidence" value="ECO:0007669"/>
    <property type="project" value="InterPro"/>
</dbReference>
<evidence type="ECO:0000256" key="2">
    <source>
        <dbReference type="ARBA" id="ARBA00009477"/>
    </source>
</evidence>
<dbReference type="NCBIfam" id="TIGR01730">
    <property type="entry name" value="RND_mfp"/>
    <property type="match status" value="1"/>
</dbReference>
<feature type="domain" description="YknX-like beta-barrel" evidence="7">
    <location>
        <begin position="218"/>
        <end position="304"/>
    </location>
</feature>
<dbReference type="InterPro" id="IPR058636">
    <property type="entry name" value="Beta-barrel_YknX"/>
</dbReference>
<dbReference type="Pfam" id="PF25989">
    <property type="entry name" value="YknX_C"/>
    <property type="match status" value="1"/>
</dbReference>
<organism evidence="8 9">
    <name type="scientific">Streptococcus cuniculi</name>
    <dbReference type="NCBI Taxonomy" id="1432788"/>
    <lineage>
        <taxon>Bacteria</taxon>
        <taxon>Bacillati</taxon>
        <taxon>Bacillota</taxon>
        <taxon>Bacilli</taxon>
        <taxon>Lactobacillales</taxon>
        <taxon>Streptococcaceae</taxon>
        <taxon>Streptococcus</taxon>
    </lineage>
</organism>
<dbReference type="Pfam" id="PF25984">
    <property type="entry name" value="BSH_YknX"/>
    <property type="match status" value="1"/>
</dbReference>
<feature type="compositionally biased region" description="Polar residues" evidence="4">
    <location>
        <begin position="381"/>
        <end position="390"/>
    </location>
</feature>
<dbReference type="Proteomes" id="UP000297253">
    <property type="component" value="Unassembled WGS sequence"/>
</dbReference>
<comment type="similarity">
    <text evidence="2">Belongs to the membrane fusion protein (MFP) (TC 8.A.1) family.</text>
</comment>
<dbReference type="PANTHER" id="PTHR32347:SF14">
    <property type="entry name" value="EFFLUX SYSTEM COMPONENT YKNX-RELATED"/>
    <property type="match status" value="1"/>
</dbReference>
<dbReference type="EMBL" id="SPPD01000001">
    <property type="protein sequence ID" value="TFU98962.1"/>
    <property type="molecule type" value="Genomic_DNA"/>
</dbReference>
<sequence length="390" mass="41029">MLKTKKSKIILFSSLGVVALALVGGGLLFGGNKTETPAVEQGLTYTAVKEGSIASSTLLSGTVAAADEQYVYYDASKGDLNAVLVAQGDQVQVGTPLVQYDTAELQAAYDTAVRARDKVGRQIEDLRTNGQSVDLTGDATVDGKATSTAQRTVDMQMQDLNDAYADAQAAVDKAQSAFNEATVTSNVAGTVVEVNKSVSKSNTSTSQTVVHIVNQGSLQVTGELSEYDLANISADQEVKITSKVYPDKVWTGKISYISNYPGSNQASVASGAGGNASNSKYPFKVAITSEVGELNQGFSVNIEVVNNTKTILVPVTAVVPEGDKNVVWTIVDGKATKVEVTLGNSDAMYQEVTGGLKVDDHVISNPNDSLQDGKEVEANEETTNQADQHQ</sequence>
<evidence type="ECO:0000256" key="4">
    <source>
        <dbReference type="SAM" id="MobiDB-lite"/>
    </source>
</evidence>
<dbReference type="Gene3D" id="2.40.420.20">
    <property type="match status" value="1"/>
</dbReference>
<keyword evidence="3" id="KW-0175">Coiled coil</keyword>
<feature type="domain" description="YknX-like C-terminal permuted SH3-like" evidence="6">
    <location>
        <begin position="312"/>
        <end position="377"/>
    </location>
</feature>
<dbReference type="InterPro" id="IPR050465">
    <property type="entry name" value="UPF0194_transport"/>
</dbReference>
<evidence type="ECO:0000256" key="1">
    <source>
        <dbReference type="ARBA" id="ARBA00004196"/>
    </source>
</evidence>
<evidence type="ECO:0000256" key="3">
    <source>
        <dbReference type="ARBA" id="ARBA00023054"/>
    </source>
</evidence>
<dbReference type="AlphaFoldDB" id="A0A4Y9JDB7"/>
<dbReference type="OrthoDB" id="85226at2"/>
<dbReference type="Pfam" id="PF25990">
    <property type="entry name" value="Beta-barrel_YknX"/>
    <property type="match status" value="1"/>
</dbReference>
<evidence type="ECO:0000259" key="5">
    <source>
        <dbReference type="Pfam" id="PF25984"/>
    </source>
</evidence>
<dbReference type="InterPro" id="IPR006143">
    <property type="entry name" value="RND_pump_MFP"/>
</dbReference>
<dbReference type="InterPro" id="IPR058639">
    <property type="entry name" value="BSH_YknX-like"/>
</dbReference>
<comment type="caution">
    <text evidence="8">The sequence shown here is derived from an EMBL/GenBank/DDBJ whole genome shotgun (WGS) entry which is preliminary data.</text>
</comment>
<dbReference type="Gene3D" id="2.40.30.170">
    <property type="match status" value="1"/>
</dbReference>
<dbReference type="InterPro" id="IPR058637">
    <property type="entry name" value="YknX-like_C"/>
</dbReference>
<dbReference type="STRING" id="1432788.BU202_06030"/>
<comment type="subcellular location">
    <subcellularLocation>
        <location evidence="1">Cell envelope</location>
    </subcellularLocation>
</comment>
<name>A0A4Y9JDB7_9STRE</name>
<dbReference type="GO" id="GO:0030313">
    <property type="term" value="C:cell envelope"/>
    <property type="evidence" value="ECO:0007669"/>
    <property type="project" value="UniProtKB-SubCell"/>
</dbReference>
<dbReference type="RefSeq" id="WP_135181088.1">
    <property type="nucleotide sequence ID" value="NZ_JADGKZ010000001.1"/>
</dbReference>
<evidence type="ECO:0000259" key="6">
    <source>
        <dbReference type="Pfam" id="PF25989"/>
    </source>
</evidence>
<evidence type="ECO:0000313" key="8">
    <source>
        <dbReference type="EMBL" id="TFU98962.1"/>
    </source>
</evidence>
<dbReference type="GO" id="GO:0022857">
    <property type="term" value="F:transmembrane transporter activity"/>
    <property type="evidence" value="ECO:0007669"/>
    <property type="project" value="InterPro"/>
</dbReference>